<organism evidence="3 4">
    <name type="scientific">Oceaniferula marina</name>
    <dbReference type="NCBI Taxonomy" id="2748318"/>
    <lineage>
        <taxon>Bacteria</taxon>
        <taxon>Pseudomonadati</taxon>
        <taxon>Verrucomicrobiota</taxon>
        <taxon>Verrucomicrobiia</taxon>
        <taxon>Verrucomicrobiales</taxon>
        <taxon>Verrucomicrobiaceae</taxon>
        <taxon>Oceaniferula</taxon>
    </lineage>
</organism>
<dbReference type="Proteomes" id="UP000557872">
    <property type="component" value="Unassembled WGS sequence"/>
</dbReference>
<protein>
    <submittedName>
        <fullName evidence="3">DUF953 domain-containing protein</fullName>
    </submittedName>
</protein>
<gene>
    <name evidence="3" type="ORF">HW115_12340</name>
</gene>
<name>A0A851GQG9_9BACT</name>
<feature type="domain" description="Thioredoxin" evidence="2">
    <location>
        <begin position="8"/>
        <end position="146"/>
    </location>
</feature>
<feature type="chain" id="PRO_5032298747" evidence="1">
    <location>
        <begin position="24"/>
        <end position="151"/>
    </location>
</feature>
<dbReference type="PANTHER" id="PTHR32234:SF0">
    <property type="entry name" value="THIOL:DISULFIDE INTERCHANGE PROTEIN DSBD"/>
    <property type="match status" value="1"/>
</dbReference>
<evidence type="ECO:0000313" key="3">
    <source>
        <dbReference type="EMBL" id="NWK56404.1"/>
    </source>
</evidence>
<dbReference type="InterPro" id="IPR036249">
    <property type="entry name" value="Thioredoxin-like_sf"/>
</dbReference>
<dbReference type="AlphaFoldDB" id="A0A851GQG9"/>
<dbReference type="GO" id="GO:0015035">
    <property type="term" value="F:protein-disulfide reductase activity"/>
    <property type="evidence" value="ECO:0007669"/>
    <property type="project" value="TreeGrafter"/>
</dbReference>
<feature type="signal peptide" evidence="1">
    <location>
        <begin position="1"/>
        <end position="23"/>
    </location>
</feature>
<comment type="caution">
    <text evidence="3">The sequence shown here is derived from an EMBL/GenBank/DDBJ whole genome shotgun (WGS) entry which is preliminary data.</text>
</comment>
<dbReference type="PANTHER" id="PTHR32234">
    <property type="entry name" value="THIOL:DISULFIDE INTERCHANGE PROTEIN DSBD"/>
    <property type="match status" value="1"/>
</dbReference>
<evidence type="ECO:0000313" key="4">
    <source>
        <dbReference type="Proteomes" id="UP000557872"/>
    </source>
</evidence>
<evidence type="ECO:0000259" key="2">
    <source>
        <dbReference type="PROSITE" id="PS51352"/>
    </source>
</evidence>
<dbReference type="Pfam" id="PF13899">
    <property type="entry name" value="Thioredoxin_7"/>
    <property type="match status" value="1"/>
</dbReference>
<proteinExistence type="predicted"/>
<sequence length="151" mass="17033">MKEFKQWMTAAVAMIAISASAVAGGKDWMTNVDDALAKAKTDKKPVMVEFTGSDWCPPCIMMDKKVFSKKSFVSKASEKFILVKIDIPRADKELSKKNQKVLKKYKVQGVPTVVLFDEEGKEFNRFTASQYPDVSKFLAHLDQALEKKDMD</sequence>
<reference evidence="3 4" key="1">
    <citation type="submission" date="2020-07" db="EMBL/GenBank/DDBJ databases">
        <title>Roseicoccus Jingziensis gen. nov., sp. nov., isolated from coastal seawater.</title>
        <authorList>
            <person name="Feng X."/>
        </authorList>
    </citation>
    <scope>NUCLEOTIDE SEQUENCE [LARGE SCALE GENOMIC DNA]</scope>
    <source>
        <strain evidence="3 4">N1E253</strain>
    </source>
</reference>
<dbReference type="GO" id="GO:0045454">
    <property type="term" value="P:cell redox homeostasis"/>
    <property type="evidence" value="ECO:0007669"/>
    <property type="project" value="TreeGrafter"/>
</dbReference>
<dbReference type="EMBL" id="JACBAZ010000004">
    <property type="protein sequence ID" value="NWK56404.1"/>
    <property type="molecule type" value="Genomic_DNA"/>
</dbReference>
<keyword evidence="4" id="KW-1185">Reference proteome</keyword>
<dbReference type="SUPFAM" id="SSF52833">
    <property type="entry name" value="Thioredoxin-like"/>
    <property type="match status" value="1"/>
</dbReference>
<dbReference type="PROSITE" id="PS51352">
    <property type="entry name" value="THIOREDOXIN_2"/>
    <property type="match status" value="1"/>
</dbReference>
<accession>A0A851GQG9</accession>
<dbReference type="Gene3D" id="3.40.30.10">
    <property type="entry name" value="Glutaredoxin"/>
    <property type="match status" value="1"/>
</dbReference>
<dbReference type="InterPro" id="IPR013766">
    <property type="entry name" value="Thioredoxin_domain"/>
</dbReference>
<dbReference type="RefSeq" id="WP_227021469.1">
    <property type="nucleotide sequence ID" value="NZ_JACBAZ010000004.1"/>
</dbReference>
<keyword evidence="1" id="KW-0732">Signal</keyword>
<evidence type="ECO:0000256" key="1">
    <source>
        <dbReference type="SAM" id="SignalP"/>
    </source>
</evidence>